<evidence type="ECO:0000256" key="4">
    <source>
        <dbReference type="ARBA" id="ARBA00022884"/>
    </source>
</evidence>
<dbReference type="InterPro" id="IPR030388">
    <property type="entry name" value="G_ERA_dom"/>
</dbReference>
<dbReference type="InterPro" id="IPR005225">
    <property type="entry name" value="Small_GTP-bd"/>
</dbReference>
<evidence type="ECO:0000259" key="9">
    <source>
        <dbReference type="PROSITE" id="PS50823"/>
    </source>
</evidence>
<dbReference type="PANTHER" id="PTHR42698">
    <property type="entry name" value="GTPASE ERA"/>
    <property type="match status" value="1"/>
</dbReference>
<accession>A0A7C4CAL0</accession>
<dbReference type="GO" id="GO:0000028">
    <property type="term" value="P:ribosomal small subunit assembly"/>
    <property type="evidence" value="ECO:0007669"/>
    <property type="project" value="TreeGrafter"/>
</dbReference>
<feature type="binding site" evidence="6">
    <location>
        <begin position="65"/>
        <end position="69"/>
    </location>
    <ligand>
        <name>GTP</name>
        <dbReference type="ChEBI" id="CHEBI:37565"/>
    </ligand>
</feature>
<name>A0A7C4CAL0_UNCW3</name>
<dbReference type="NCBIfam" id="TIGR00436">
    <property type="entry name" value="era"/>
    <property type="match status" value="1"/>
</dbReference>
<dbReference type="SUPFAM" id="SSF54814">
    <property type="entry name" value="Prokaryotic type KH domain (KH-domain type II)"/>
    <property type="match status" value="1"/>
</dbReference>
<proteinExistence type="inferred from homology"/>
<evidence type="ECO:0000256" key="6">
    <source>
        <dbReference type="HAMAP-Rule" id="MF_00367"/>
    </source>
</evidence>
<dbReference type="EMBL" id="DSUT01000050">
    <property type="protein sequence ID" value="HGK27865.1"/>
    <property type="molecule type" value="Genomic_DNA"/>
</dbReference>
<dbReference type="InterPro" id="IPR027417">
    <property type="entry name" value="P-loop_NTPase"/>
</dbReference>
<evidence type="ECO:0000256" key="3">
    <source>
        <dbReference type="ARBA" id="ARBA00022741"/>
    </source>
</evidence>
<comment type="subcellular location">
    <subcellularLocation>
        <location evidence="6">Cytoplasm</location>
    </subcellularLocation>
    <subcellularLocation>
        <location evidence="6">Cell membrane</location>
        <topology evidence="6">Peripheral membrane protein</topology>
    </subcellularLocation>
</comment>
<comment type="subunit">
    <text evidence="6">Monomer.</text>
</comment>
<dbReference type="GO" id="GO:0005525">
    <property type="term" value="F:GTP binding"/>
    <property type="evidence" value="ECO:0007669"/>
    <property type="project" value="UniProtKB-UniRule"/>
</dbReference>
<evidence type="ECO:0000256" key="5">
    <source>
        <dbReference type="ARBA" id="ARBA00023134"/>
    </source>
</evidence>
<feature type="binding site" evidence="6">
    <location>
        <begin position="124"/>
        <end position="127"/>
    </location>
    <ligand>
        <name>GTP</name>
        <dbReference type="ChEBI" id="CHEBI:37565"/>
    </ligand>
</feature>
<keyword evidence="6" id="KW-0472">Membrane</keyword>
<comment type="function">
    <text evidence="6">An essential GTPase that binds both GDP and GTP, with rapid nucleotide exchange. Plays a role in 16S rRNA processing and 30S ribosomal subunit biogenesis and possibly also in cell cycle regulation and energy metabolism.</text>
</comment>
<dbReference type="GO" id="GO:0005886">
    <property type="term" value="C:plasma membrane"/>
    <property type="evidence" value="ECO:0007669"/>
    <property type="project" value="UniProtKB-SubCell"/>
</dbReference>
<dbReference type="GO" id="GO:0043024">
    <property type="term" value="F:ribosomal small subunit binding"/>
    <property type="evidence" value="ECO:0007669"/>
    <property type="project" value="TreeGrafter"/>
</dbReference>
<keyword evidence="6" id="KW-0699">rRNA-binding</keyword>
<dbReference type="GO" id="GO:0070181">
    <property type="term" value="F:small ribosomal subunit rRNA binding"/>
    <property type="evidence" value="ECO:0007669"/>
    <property type="project" value="UniProtKB-UniRule"/>
</dbReference>
<dbReference type="AlphaFoldDB" id="A0A7C4CAL0"/>
<dbReference type="HAMAP" id="MF_00367">
    <property type="entry name" value="GTPase_Era"/>
    <property type="match status" value="1"/>
</dbReference>
<keyword evidence="6" id="KW-0690">Ribosome biogenesis</keyword>
<feature type="region of interest" description="G4" evidence="7">
    <location>
        <begin position="124"/>
        <end position="127"/>
    </location>
</feature>
<dbReference type="InterPro" id="IPR005662">
    <property type="entry name" value="GTPase_Era-like"/>
</dbReference>
<feature type="domain" description="Era-type G" evidence="10">
    <location>
        <begin position="10"/>
        <end position="173"/>
    </location>
</feature>
<dbReference type="InterPro" id="IPR006073">
    <property type="entry name" value="GTP-bd"/>
</dbReference>
<feature type="region of interest" description="G5" evidence="7">
    <location>
        <begin position="152"/>
        <end position="154"/>
    </location>
</feature>
<dbReference type="PANTHER" id="PTHR42698:SF2">
    <property type="entry name" value="GTPASE ERA-LIKE, CHLOROPLASTIC"/>
    <property type="match status" value="1"/>
</dbReference>
<evidence type="ECO:0000256" key="1">
    <source>
        <dbReference type="ARBA" id="ARBA00007921"/>
    </source>
</evidence>
<dbReference type="CDD" id="cd22534">
    <property type="entry name" value="KH-II_Era"/>
    <property type="match status" value="1"/>
</dbReference>
<keyword evidence="3 6" id="KW-0547">Nucleotide-binding</keyword>
<dbReference type="GO" id="GO:0005737">
    <property type="term" value="C:cytoplasm"/>
    <property type="evidence" value="ECO:0007669"/>
    <property type="project" value="UniProtKB-SubCell"/>
</dbReference>
<dbReference type="SUPFAM" id="SSF52540">
    <property type="entry name" value="P-loop containing nucleoside triphosphate hydrolases"/>
    <property type="match status" value="1"/>
</dbReference>
<dbReference type="PROSITE" id="PS51713">
    <property type="entry name" value="G_ERA"/>
    <property type="match status" value="1"/>
</dbReference>
<dbReference type="Gene3D" id="3.30.300.20">
    <property type="match status" value="1"/>
</dbReference>
<sequence length="298" mass="33227">MSEPVAANFRAGYVAIVGEPNVGKSTLVNQLLGQRLAIVSPRPQTTRHRLLGILNGQDYQAVLLDTPGLMSPRYALQRLMRRETEAALDDADVIVLIVDASDPINAPGDDWPSSTGRRALGVLNKVDIADKELLLPAAAALARAGFEPVLMVSALTGDGVERLRAELIAALPEGRPFFPPDMLSERPERFFVAELVREAIFHRYGAEVPYCTTVAVEEFRERSPSKDYIRAVIYVERESQKAIVIGRGGRALRQVGSWARREVEQLLGRPVFLELEVRVAEGWRRKERFIRETVYGRE</sequence>
<dbReference type="InterPro" id="IPR015946">
    <property type="entry name" value="KH_dom-like_a/b"/>
</dbReference>
<reference evidence="11" key="1">
    <citation type="journal article" date="2020" name="mSystems">
        <title>Genome- and Community-Level Interaction Insights into Carbon Utilization and Element Cycling Functions of Hydrothermarchaeota in Hydrothermal Sediment.</title>
        <authorList>
            <person name="Zhou Z."/>
            <person name="Liu Y."/>
            <person name="Xu W."/>
            <person name="Pan J."/>
            <person name="Luo Z.H."/>
            <person name="Li M."/>
        </authorList>
    </citation>
    <scope>NUCLEOTIDE SEQUENCE [LARGE SCALE GENOMIC DNA]</scope>
    <source>
        <strain evidence="11">SpSt-488</strain>
    </source>
</reference>
<evidence type="ECO:0000313" key="11">
    <source>
        <dbReference type="EMBL" id="HGK27865.1"/>
    </source>
</evidence>
<dbReference type="Pfam" id="PF07650">
    <property type="entry name" value="KH_2"/>
    <property type="match status" value="1"/>
</dbReference>
<dbReference type="CDD" id="cd04163">
    <property type="entry name" value="Era"/>
    <property type="match status" value="1"/>
</dbReference>
<dbReference type="InterPro" id="IPR009019">
    <property type="entry name" value="KH_sf_prok-type"/>
</dbReference>
<gene>
    <name evidence="6" type="primary">era</name>
    <name evidence="11" type="ORF">ENS41_02805</name>
</gene>
<evidence type="ECO:0000256" key="2">
    <source>
        <dbReference type="ARBA" id="ARBA00020484"/>
    </source>
</evidence>
<feature type="region of interest" description="G3" evidence="7">
    <location>
        <begin position="65"/>
        <end position="68"/>
    </location>
</feature>
<dbReference type="NCBIfam" id="TIGR00231">
    <property type="entry name" value="small_GTP"/>
    <property type="match status" value="1"/>
</dbReference>
<dbReference type="NCBIfam" id="NF000908">
    <property type="entry name" value="PRK00089.1"/>
    <property type="match status" value="1"/>
</dbReference>
<dbReference type="Gene3D" id="3.40.50.300">
    <property type="entry name" value="P-loop containing nucleotide triphosphate hydrolases"/>
    <property type="match status" value="1"/>
</dbReference>
<dbReference type="GO" id="GO:0003924">
    <property type="term" value="F:GTPase activity"/>
    <property type="evidence" value="ECO:0007669"/>
    <property type="project" value="UniProtKB-UniRule"/>
</dbReference>
<keyword evidence="6" id="KW-1003">Cell membrane</keyword>
<evidence type="ECO:0000256" key="8">
    <source>
        <dbReference type="RuleBase" id="RU003761"/>
    </source>
</evidence>
<keyword evidence="6" id="KW-0963">Cytoplasm</keyword>
<feature type="region of interest" description="G2" evidence="7">
    <location>
        <begin position="44"/>
        <end position="48"/>
    </location>
</feature>
<feature type="binding site" evidence="6">
    <location>
        <begin position="18"/>
        <end position="25"/>
    </location>
    <ligand>
        <name>GTP</name>
        <dbReference type="ChEBI" id="CHEBI:37565"/>
    </ligand>
</feature>
<feature type="region of interest" description="G1" evidence="7">
    <location>
        <begin position="18"/>
        <end position="25"/>
    </location>
</feature>
<dbReference type="InterPro" id="IPR004044">
    <property type="entry name" value="KH_dom_type_2"/>
</dbReference>
<dbReference type="PROSITE" id="PS50823">
    <property type="entry name" value="KH_TYPE_2"/>
    <property type="match status" value="1"/>
</dbReference>
<evidence type="ECO:0000256" key="7">
    <source>
        <dbReference type="PROSITE-ProRule" id="PRU01050"/>
    </source>
</evidence>
<protein>
    <recommendedName>
        <fullName evidence="2 6">GTPase Era</fullName>
    </recommendedName>
</protein>
<dbReference type="Pfam" id="PF01926">
    <property type="entry name" value="MMR_HSR1"/>
    <property type="match status" value="1"/>
</dbReference>
<organism evidence="11">
    <name type="scientific">candidate division WOR-3 bacterium</name>
    <dbReference type="NCBI Taxonomy" id="2052148"/>
    <lineage>
        <taxon>Bacteria</taxon>
        <taxon>Bacteria division WOR-3</taxon>
    </lineage>
</organism>
<comment type="caution">
    <text evidence="11">The sequence shown here is derived from an EMBL/GenBank/DDBJ whole genome shotgun (WGS) entry which is preliminary data.</text>
</comment>
<keyword evidence="5 6" id="KW-0342">GTP-binding</keyword>
<feature type="domain" description="KH type-2" evidence="9">
    <location>
        <begin position="204"/>
        <end position="281"/>
    </location>
</feature>
<keyword evidence="4 6" id="KW-0694">RNA-binding</keyword>
<comment type="similarity">
    <text evidence="1 6 7 8">Belongs to the TRAFAC class TrmE-Era-EngA-EngB-Septin-like GTPase superfamily. Era GTPase family.</text>
</comment>
<evidence type="ECO:0000259" key="10">
    <source>
        <dbReference type="PROSITE" id="PS51713"/>
    </source>
</evidence>
<dbReference type="PRINTS" id="PR00326">
    <property type="entry name" value="GTP1OBG"/>
</dbReference>